<gene>
    <name evidence="2" type="ORF">ALQ51_101238</name>
    <name evidence="1" type="ORF">ALQ53_102143</name>
</gene>
<evidence type="ECO:0000313" key="1">
    <source>
        <dbReference type="EMBL" id="RMN80379.1"/>
    </source>
</evidence>
<accession>A0A3M3R011</accession>
<name>A0A3M3R011_PSECA</name>
<dbReference type="EMBL" id="RBPJ01000271">
    <property type="protein sequence ID" value="RMN89700.1"/>
    <property type="molecule type" value="Genomic_DNA"/>
</dbReference>
<evidence type="ECO:0000313" key="3">
    <source>
        <dbReference type="Proteomes" id="UP000269335"/>
    </source>
</evidence>
<dbReference type="InterPro" id="IPR013467">
    <property type="entry name" value="HNH78-like"/>
</dbReference>
<comment type="caution">
    <text evidence="2">The sequence shown here is derived from an EMBL/GenBank/DDBJ whole genome shotgun (WGS) entry which is preliminary data.</text>
</comment>
<proteinExistence type="predicted"/>
<evidence type="ECO:0008006" key="5">
    <source>
        <dbReference type="Google" id="ProtNLM"/>
    </source>
</evidence>
<dbReference type="RefSeq" id="WP_007249191.1">
    <property type="nucleotide sequence ID" value="NZ_CP178532.1"/>
</dbReference>
<reference evidence="3 4" key="1">
    <citation type="submission" date="2018-08" db="EMBL/GenBank/DDBJ databases">
        <title>Recombination of ecologically and evolutionarily significant loci maintains genetic cohesion in the Pseudomonas syringae species complex.</title>
        <authorList>
            <person name="Dillon M."/>
            <person name="Thakur S."/>
            <person name="Almeida R.N.D."/>
            <person name="Weir B.S."/>
            <person name="Guttman D.S."/>
        </authorList>
    </citation>
    <scope>NUCLEOTIDE SEQUENCE [LARGE SCALE GENOMIC DNA]</scope>
    <source>
        <strain evidence="1 3">ICMP 15201</strain>
        <strain evidence="2 4">ICMP 15203</strain>
    </source>
</reference>
<dbReference type="Proteomes" id="UP000269335">
    <property type="component" value="Unassembled WGS sequence"/>
</dbReference>
<evidence type="ECO:0000313" key="4">
    <source>
        <dbReference type="Proteomes" id="UP000270524"/>
    </source>
</evidence>
<dbReference type="NCBIfam" id="TIGR02646">
    <property type="entry name" value="retron system putative HNH endonuclease"/>
    <property type="match status" value="1"/>
</dbReference>
<dbReference type="Proteomes" id="UP000270524">
    <property type="component" value="Unassembled WGS sequence"/>
</dbReference>
<sequence>MRKIEKGSLAVLEQWARSNKGKKYEDLVDRDDIKDAIRHACVREQHGLCAYCCRRITLEKTSAHSEHVEAQRLAPHRTLDFQNIVASCNQPGRCGKAHGHQLLRLTPLMVDCETELQFELSGLVRGNTDRARDCIKVLNLGSDQASNRWLISERKAMIDNLLYSQGMNSSGLGLESDDVLDLLHDELLVPDEQQQLQAFSPVLVNVIRRLKASQAS</sequence>
<dbReference type="EMBL" id="RBPH01000155">
    <property type="protein sequence ID" value="RMN80379.1"/>
    <property type="molecule type" value="Genomic_DNA"/>
</dbReference>
<organism evidence="2 4">
    <name type="scientific">Pseudomonas cannabina</name>
    <dbReference type="NCBI Taxonomy" id="86840"/>
    <lineage>
        <taxon>Bacteria</taxon>
        <taxon>Pseudomonadati</taxon>
        <taxon>Pseudomonadota</taxon>
        <taxon>Gammaproteobacteria</taxon>
        <taxon>Pseudomonadales</taxon>
        <taxon>Pseudomonadaceae</taxon>
        <taxon>Pseudomonas</taxon>
    </lineage>
</organism>
<dbReference type="GeneID" id="64465415"/>
<protein>
    <recommendedName>
        <fullName evidence="5">TIGR02646 family protein</fullName>
    </recommendedName>
</protein>
<evidence type="ECO:0000313" key="2">
    <source>
        <dbReference type="EMBL" id="RMN89700.1"/>
    </source>
</evidence>
<dbReference type="AlphaFoldDB" id="A0A3M3R011"/>